<gene>
    <name evidence="3" type="ORF">ERS132442_01114</name>
</gene>
<reference evidence="3 4" key="1">
    <citation type="submission" date="2016-02" db="EMBL/GenBank/DDBJ databases">
        <authorList>
            <consortium name="Pathogen Informatics"/>
        </authorList>
    </citation>
    <scope>NUCLEOTIDE SEQUENCE [LARGE SCALE GENOMIC DNA]</scope>
    <source>
        <strain evidence="3 4">LSS80</strain>
    </source>
</reference>
<feature type="compositionally biased region" description="Basic and acidic residues" evidence="1">
    <location>
        <begin position="136"/>
        <end position="151"/>
    </location>
</feature>
<name>A0A0Z8KFF6_STRSU</name>
<dbReference type="Pfam" id="PF06970">
    <property type="entry name" value="RepA_N"/>
    <property type="match status" value="1"/>
</dbReference>
<feature type="compositionally biased region" description="Polar residues" evidence="1">
    <location>
        <begin position="175"/>
        <end position="191"/>
    </location>
</feature>
<accession>A0A0Z8KFF6</accession>
<dbReference type="AlphaFoldDB" id="A0A0Z8KFF6"/>
<proteinExistence type="predicted"/>
<evidence type="ECO:0000259" key="2">
    <source>
        <dbReference type="Pfam" id="PF06970"/>
    </source>
</evidence>
<dbReference type="RefSeq" id="WP_044763750.1">
    <property type="nucleotide sequence ID" value="NZ_CECW01000008.1"/>
</dbReference>
<dbReference type="EMBL" id="FIIE01000008">
    <property type="protein sequence ID" value="CYV71251.1"/>
    <property type="molecule type" value="Genomic_DNA"/>
</dbReference>
<protein>
    <submittedName>
        <fullName evidence="3">Replication initiation protein Rep</fullName>
    </submittedName>
</protein>
<evidence type="ECO:0000313" key="4">
    <source>
        <dbReference type="Proteomes" id="UP000070960"/>
    </source>
</evidence>
<dbReference type="Proteomes" id="UP000070960">
    <property type="component" value="Unassembled WGS sequence"/>
</dbReference>
<sequence>MIDLKDFTAITVEQMDTSEIYYSIPKALIEDEKYQDLRMDSKLMYGILKDRLKLSIMNGWIDEDGRPYLEYSNRELQELFNCSKHTVITIKKNLAEHGLILEVSQYTKADGQVSNRIYLGNVIRYDVEKMRQRRAERQAQALEKRQVKKSDTPSAKNARGEVENQTGGVRDSDTNKYLSSIPESSKSFTSSRKAEKISREISQPTGAGNQQSQNKSDSYIKPEYYSLLQVIADRYNDRLFGFPNIVTITHKQKMQVGKYLEEGYMTSQEVIDIISRIPEDCQSPLAYLLQSLENLKEERRLEAKILAHKRAQSYYES</sequence>
<feature type="compositionally biased region" description="Polar residues" evidence="1">
    <location>
        <begin position="200"/>
        <end position="216"/>
    </location>
</feature>
<feature type="domain" description="Replication initiator A N-terminal" evidence="2">
    <location>
        <begin position="21"/>
        <end position="94"/>
    </location>
</feature>
<dbReference type="InterPro" id="IPR010724">
    <property type="entry name" value="RepA_N"/>
</dbReference>
<organism evidence="3 4">
    <name type="scientific">Streptococcus suis</name>
    <dbReference type="NCBI Taxonomy" id="1307"/>
    <lineage>
        <taxon>Bacteria</taxon>
        <taxon>Bacillati</taxon>
        <taxon>Bacillota</taxon>
        <taxon>Bacilli</taxon>
        <taxon>Lactobacillales</taxon>
        <taxon>Streptococcaceae</taxon>
        <taxon>Streptococcus</taxon>
    </lineage>
</organism>
<feature type="region of interest" description="Disordered" evidence="1">
    <location>
        <begin position="136"/>
        <end position="216"/>
    </location>
</feature>
<evidence type="ECO:0000256" key="1">
    <source>
        <dbReference type="SAM" id="MobiDB-lite"/>
    </source>
</evidence>
<evidence type="ECO:0000313" key="3">
    <source>
        <dbReference type="EMBL" id="CYV71251.1"/>
    </source>
</evidence>